<dbReference type="CTD" id="3565730"/>
<keyword evidence="3" id="KW-1185">Reference proteome</keyword>
<dbReference type="AlphaFoldDB" id="A0A7R9SUJ9"/>
<dbReference type="OrthoDB" id="5876505at2759"/>
<reference evidence="2 3" key="1">
    <citation type="journal article" date="1998" name="Science">
        <title>Genome sequence of the nematode C. elegans: a platform for investigating biology.</title>
        <authorList>
            <consortium name="The C. elegans sequencing consortium"/>
            <person name="Sulson J.E."/>
            <person name="Waterston R."/>
        </authorList>
    </citation>
    <scope>NUCLEOTIDE SEQUENCE [LARGE SCALE GENOMIC DNA]</scope>
    <source>
        <strain evidence="2 3">Bristol N2</strain>
    </source>
</reference>
<keyword evidence="1" id="KW-1133">Transmembrane helix</keyword>
<proteinExistence type="predicted"/>
<dbReference type="GeneID" id="3565730"/>
<feature type="transmembrane region" description="Helical" evidence="1">
    <location>
        <begin position="85"/>
        <end position="109"/>
    </location>
</feature>
<accession>A0A7R9SUJ9</accession>
<keyword evidence="2" id="KW-0675">Receptor</keyword>
<feature type="transmembrane region" description="Helical" evidence="1">
    <location>
        <begin position="16"/>
        <end position="33"/>
    </location>
</feature>
<evidence type="ECO:0000313" key="2">
    <source>
        <dbReference type="EMBL" id="CAD8118932.1"/>
    </source>
</evidence>
<keyword evidence="1" id="KW-0812">Transmembrane</keyword>
<dbReference type="PANTHER" id="PTHR31720">
    <property type="entry name" value="SERPENTINE RECEPTOR, CLASS Z-RELATED"/>
    <property type="match status" value="1"/>
</dbReference>
<evidence type="ECO:0000313" key="3">
    <source>
        <dbReference type="Proteomes" id="UP000001940"/>
    </source>
</evidence>
<evidence type="ECO:0000256" key="1">
    <source>
        <dbReference type="SAM" id="Phobius"/>
    </source>
</evidence>
<dbReference type="RefSeq" id="NP_001408255.1">
    <property type="nucleotide sequence ID" value="NM_001421343.1"/>
</dbReference>
<protein>
    <submittedName>
        <fullName evidence="2">Serpentine Receptor, class Z</fullName>
    </submittedName>
</protein>
<dbReference type="InterPro" id="IPR018817">
    <property type="entry name" value="7TM_GPCR_serpentine_rcpt_Srz"/>
</dbReference>
<gene>
    <name evidence="2 4" type="primary">srz-63</name>
    <name evidence="2" type="ORF">CELE_Y57G7A.12</name>
    <name evidence="4" type="ORF">Y57G7A.12</name>
</gene>
<sequence length="183" mass="21500">MIIVESTKFMPRSTRLLYIPVLHIILLPFYVYANKINRQRDEKITYYGFNVLLLISALLYIPILINIRKHSYLPSFQEHHPQRYIFWQTIVVFIFKSITILSVIFHAYYSIDSLIIRLEDETAIEMITIPLIIEMSYLGCNKRNMTILFTSFKLKHFLKVIFGLESSTVEPQTLANASMNVTT</sequence>
<dbReference type="AGR" id="WB:WBGene00023499"/>
<dbReference type="PANTHER" id="PTHR31720:SF3">
    <property type="entry name" value="SERPENTINE RECEPTOR, CLASS Z-RELATED"/>
    <property type="match status" value="1"/>
</dbReference>
<dbReference type="Proteomes" id="UP000001940">
    <property type="component" value="Chromosome II"/>
</dbReference>
<dbReference type="Pfam" id="PF10325">
    <property type="entry name" value="7TM_GPCR_Srz"/>
    <property type="match status" value="1"/>
</dbReference>
<feature type="transmembrane region" description="Helical" evidence="1">
    <location>
        <begin position="45"/>
        <end position="65"/>
    </location>
</feature>
<evidence type="ECO:0000313" key="4">
    <source>
        <dbReference type="WormBase" id="Y57G7A.12b"/>
    </source>
</evidence>
<dbReference type="EMBL" id="BX284602">
    <property type="protein sequence ID" value="CAD8118932.1"/>
    <property type="molecule type" value="Genomic_DNA"/>
</dbReference>
<dbReference type="WormBase" id="Y57G7A.12b">
    <property type="protein sequence ID" value="CE54283"/>
    <property type="gene ID" value="WBGene00023499"/>
    <property type="gene designation" value="srz-63"/>
</dbReference>
<keyword evidence="1" id="KW-0472">Membrane</keyword>
<name>A0A7R9SUJ9_CAEEL</name>
<organism evidence="2 3">
    <name type="scientific">Caenorhabditis elegans</name>
    <dbReference type="NCBI Taxonomy" id="6239"/>
    <lineage>
        <taxon>Eukaryota</taxon>
        <taxon>Metazoa</taxon>
        <taxon>Ecdysozoa</taxon>
        <taxon>Nematoda</taxon>
        <taxon>Chromadorea</taxon>
        <taxon>Rhabditida</taxon>
        <taxon>Rhabditina</taxon>
        <taxon>Rhabditomorpha</taxon>
        <taxon>Rhabditoidea</taxon>
        <taxon>Rhabditidae</taxon>
        <taxon>Peloderinae</taxon>
        <taxon>Caenorhabditis</taxon>
    </lineage>
</organism>